<dbReference type="PROSITE" id="PS01085">
    <property type="entry name" value="RIBUL_P_3_EPIMER_1"/>
    <property type="match status" value="1"/>
</dbReference>
<dbReference type="InterPro" id="IPR013785">
    <property type="entry name" value="Aldolase_TIM"/>
</dbReference>
<dbReference type="EMBL" id="QXJM01000027">
    <property type="protein sequence ID" value="RIE04396.1"/>
    <property type="molecule type" value="Genomic_DNA"/>
</dbReference>
<evidence type="ECO:0000256" key="1">
    <source>
        <dbReference type="ARBA" id="ARBA00001782"/>
    </source>
</evidence>
<dbReference type="GO" id="GO:0006098">
    <property type="term" value="P:pentose-phosphate shunt"/>
    <property type="evidence" value="ECO:0007669"/>
    <property type="project" value="UniProtKB-UniRule"/>
</dbReference>
<evidence type="ECO:0000256" key="10">
    <source>
        <dbReference type="HAMAP-Rule" id="MF_02227"/>
    </source>
</evidence>
<dbReference type="HAMAP" id="MF_02227">
    <property type="entry name" value="RPE"/>
    <property type="match status" value="1"/>
</dbReference>
<keyword evidence="13" id="KW-0170">Cobalt</keyword>
<dbReference type="GO" id="GO:0019323">
    <property type="term" value="P:pentose catabolic process"/>
    <property type="evidence" value="ECO:0007669"/>
    <property type="project" value="UniProtKB-UniRule"/>
</dbReference>
<proteinExistence type="inferred from homology"/>
<keyword evidence="10 11" id="KW-0119">Carbohydrate metabolism</keyword>
<organism evidence="15 16">
    <name type="scientific">Cohnella faecalis</name>
    <dbReference type="NCBI Taxonomy" id="2315694"/>
    <lineage>
        <taxon>Bacteria</taxon>
        <taxon>Bacillati</taxon>
        <taxon>Bacillota</taxon>
        <taxon>Bacilli</taxon>
        <taxon>Bacillales</taxon>
        <taxon>Paenibacillaceae</taxon>
        <taxon>Cohnella</taxon>
    </lineage>
</organism>
<evidence type="ECO:0000256" key="4">
    <source>
        <dbReference type="ARBA" id="ARBA00001947"/>
    </source>
</evidence>
<name>A0A398CM22_9BACL</name>
<evidence type="ECO:0000256" key="7">
    <source>
        <dbReference type="ARBA" id="ARBA00013188"/>
    </source>
</evidence>
<comment type="cofactor">
    <cofactor evidence="4">
        <name>Zn(2+)</name>
        <dbReference type="ChEBI" id="CHEBI:29105"/>
    </cofactor>
</comment>
<feature type="binding site" evidence="10 13">
    <location>
        <position position="34"/>
    </location>
    <ligand>
        <name>a divalent metal cation</name>
        <dbReference type="ChEBI" id="CHEBI:60240"/>
    </ligand>
</feature>
<keyword evidence="8 10" id="KW-0479">Metal-binding</keyword>
<feature type="binding site" evidence="10 13">
    <location>
        <position position="177"/>
    </location>
    <ligand>
        <name>a divalent metal cation</name>
        <dbReference type="ChEBI" id="CHEBI:60240"/>
    </ligand>
</feature>
<dbReference type="GO" id="GO:0004750">
    <property type="term" value="F:D-ribulose-phosphate 3-epimerase activity"/>
    <property type="evidence" value="ECO:0007669"/>
    <property type="project" value="UniProtKB-UniRule"/>
</dbReference>
<protein>
    <recommendedName>
        <fullName evidence="7 10">Ribulose-phosphate 3-epimerase</fullName>
        <ecNumber evidence="7 10">5.1.3.1</ecNumber>
    </recommendedName>
</protein>
<dbReference type="EC" id="5.1.3.1" evidence="7 10"/>
<dbReference type="NCBIfam" id="TIGR01163">
    <property type="entry name" value="rpe"/>
    <property type="match status" value="1"/>
</dbReference>
<feature type="active site" description="Proton acceptor" evidence="10 12">
    <location>
        <position position="36"/>
    </location>
</feature>
<comment type="caution">
    <text evidence="10">Lacks conserved residue(s) required for the propagation of feature annotation.</text>
</comment>
<comment type="cofactor">
    <cofactor evidence="3">
        <name>Co(2+)</name>
        <dbReference type="ChEBI" id="CHEBI:48828"/>
    </cofactor>
</comment>
<dbReference type="InterPro" id="IPR011060">
    <property type="entry name" value="RibuloseP-bd_barrel"/>
</dbReference>
<dbReference type="Pfam" id="PF00834">
    <property type="entry name" value="Ribul_P_3_epim"/>
    <property type="match status" value="1"/>
</dbReference>
<feature type="binding site" evidence="10 14">
    <location>
        <position position="9"/>
    </location>
    <ligand>
        <name>substrate</name>
    </ligand>
</feature>
<keyword evidence="9 10" id="KW-0413">Isomerase</keyword>
<dbReference type="GO" id="GO:0046872">
    <property type="term" value="F:metal ion binding"/>
    <property type="evidence" value="ECO:0007669"/>
    <property type="project" value="UniProtKB-UniRule"/>
</dbReference>
<comment type="cofactor">
    <cofactor evidence="2">
        <name>Mn(2+)</name>
        <dbReference type="ChEBI" id="CHEBI:29035"/>
    </cofactor>
</comment>
<evidence type="ECO:0000256" key="8">
    <source>
        <dbReference type="ARBA" id="ARBA00022723"/>
    </source>
</evidence>
<dbReference type="InterPro" id="IPR026019">
    <property type="entry name" value="Ribul_P_3_epim"/>
</dbReference>
<dbReference type="PIRSF" id="PIRSF001461">
    <property type="entry name" value="RPE"/>
    <property type="match status" value="1"/>
</dbReference>
<comment type="similarity">
    <text evidence="6 10 11">Belongs to the ribulose-phosphate 3-epimerase family.</text>
</comment>
<comment type="cofactor">
    <cofactor evidence="5">
        <name>Fe(2+)</name>
        <dbReference type="ChEBI" id="CHEBI:29033"/>
    </cofactor>
</comment>
<reference evidence="15 16" key="1">
    <citation type="submission" date="2018-09" db="EMBL/GenBank/DDBJ databases">
        <title>Cohnella cavernae sp. nov., isolated from a karst cave.</title>
        <authorList>
            <person name="Zhu H."/>
        </authorList>
    </citation>
    <scope>NUCLEOTIDE SEQUENCE [LARGE SCALE GENOMIC DNA]</scope>
    <source>
        <strain evidence="15 16">K2E09-144</strain>
    </source>
</reference>
<dbReference type="NCBIfam" id="NF004076">
    <property type="entry name" value="PRK05581.1-4"/>
    <property type="match status" value="1"/>
</dbReference>
<evidence type="ECO:0000256" key="6">
    <source>
        <dbReference type="ARBA" id="ARBA00009541"/>
    </source>
</evidence>
<evidence type="ECO:0000256" key="3">
    <source>
        <dbReference type="ARBA" id="ARBA00001941"/>
    </source>
</evidence>
<evidence type="ECO:0000256" key="9">
    <source>
        <dbReference type="ARBA" id="ARBA00023235"/>
    </source>
</evidence>
<keyword evidence="13" id="KW-0862">Zinc</keyword>
<dbReference type="FunFam" id="3.20.20.70:FF:000004">
    <property type="entry name" value="Ribulose-phosphate 3-epimerase"/>
    <property type="match status" value="1"/>
</dbReference>
<evidence type="ECO:0000313" key="16">
    <source>
        <dbReference type="Proteomes" id="UP000266340"/>
    </source>
</evidence>
<feature type="active site" description="Proton donor" evidence="10 12">
    <location>
        <position position="177"/>
    </location>
</feature>
<feature type="binding site" evidence="10">
    <location>
        <begin position="177"/>
        <end position="179"/>
    </location>
    <ligand>
        <name>substrate</name>
    </ligand>
</feature>
<dbReference type="Gene3D" id="3.20.20.70">
    <property type="entry name" value="Aldolase class I"/>
    <property type="match status" value="1"/>
</dbReference>
<evidence type="ECO:0000256" key="14">
    <source>
        <dbReference type="PIRSR" id="PIRSR001461-3"/>
    </source>
</evidence>
<sequence length="223" mass="24411">MEKAYYRPSILASDFSRLGEEIRSIEEAGADWIHIDIMDNHFVPNLTFGPPIVSMIRHVTKLPFDVHLMVERPETLFPALAEAGADRITVHPEACVHLHRTLASIRELGIKAGVALNPHTPLNVLEYMLDEIDLVLIMTINPGFGGQAFLPSMLPKLRQLRELLDKHGRNDIHIQVDGGINAETAALVTDAGANSLVAGTFIFGKQDRAAAISALRAASKVAQ</sequence>
<dbReference type="PANTHER" id="PTHR11749">
    <property type="entry name" value="RIBULOSE-5-PHOSPHATE-3-EPIMERASE"/>
    <property type="match status" value="1"/>
</dbReference>
<feature type="binding site" evidence="10 14">
    <location>
        <position position="67"/>
    </location>
    <ligand>
        <name>substrate</name>
    </ligand>
</feature>
<evidence type="ECO:0000256" key="11">
    <source>
        <dbReference type="PIRNR" id="PIRNR001461"/>
    </source>
</evidence>
<feature type="binding site" evidence="14">
    <location>
        <begin position="199"/>
        <end position="200"/>
    </location>
    <ligand>
        <name>substrate</name>
    </ligand>
</feature>
<comment type="pathway">
    <text evidence="10">Carbohydrate degradation.</text>
</comment>
<accession>A0A398CM22</accession>
<dbReference type="SUPFAM" id="SSF51366">
    <property type="entry name" value="Ribulose-phoshate binding barrel"/>
    <property type="match status" value="1"/>
</dbReference>
<dbReference type="GO" id="GO:0005737">
    <property type="term" value="C:cytoplasm"/>
    <property type="evidence" value="ECO:0007669"/>
    <property type="project" value="UniProtKB-ARBA"/>
</dbReference>
<feature type="binding site" evidence="14">
    <location>
        <position position="179"/>
    </location>
    <ligand>
        <name>substrate</name>
    </ligand>
</feature>
<feature type="binding site" evidence="10 13">
    <location>
        <position position="67"/>
    </location>
    <ligand>
        <name>a divalent metal cation</name>
        <dbReference type="ChEBI" id="CHEBI:60240"/>
    </ligand>
</feature>
<comment type="caution">
    <text evidence="15">The sequence shown here is derived from an EMBL/GenBank/DDBJ whole genome shotgun (WGS) entry which is preliminary data.</text>
</comment>
<dbReference type="InterPro" id="IPR000056">
    <property type="entry name" value="Ribul_P_3_epim-like"/>
</dbReference>
<evidence type="ECO:0000256" key="2">
    <source>
        <dbReference type="ARBA" id="ARBA00001936"/>
    </source>
</evidence>
<gene>
    <name evidence="10" type="primary">rpe</name>
    <name evidence="15" type="ORF">D3H35_07370</name>
</gene>
<evidence type="ECO:0000313" key="15">
    <source>
        <dbReference type="EMBL" id="RIE04396.1"/>
    </source>
</evidence>
<dbReference type="OrthoDB" id="1645589at2"/>
<feature type="binding site" evidence="10 14">
    <location>
        <begin position="143"/>
        <end position="146"/>
    </location>
    <ligand>
        <name>substrate</name>
    </ligand>
</feature>
<evidence type="ECO:0000256" key="12">
    <source>
        <dbReference type="PIRSR" id="PIRSR001461-1"/>
    </source>
</evidence>
<feature type="binding site" evidence="10 13">
    <location>
        <position position="36"/>
    </location>
    <ligand>
        <name>a divalent metal cation</name>
        <dbReference type="ChEBI" id="CHEBI:60240"/>
    </ligand>
</feature>
<comment type="cofactor">
    <cofactor evidence="10 13">
        <name>a divalent metal cation</name>
        <dbReference type="ChEBI" id="CHEBI:60240"/>
    </cofactor>
    <text evidence="10 13">Binds 1 divalent metal cation per subunit.</text>
</comment>
<dbReference type="AlphaFoldDB" id="A0A398CM22"/>
<dbReference type="Proteomes" id="UP000266340">
    <property type="component" value="Unassembled WGS sequence"/>
</dbReference>
<keyword evidence="16" id="KW-1185">Reference proteome</keyword>
<comment type="function">
    <text evidence="10">Catalyzes the reversible epimerization of D-ribulose 5-phosphate to D-xylulose 5-phosphate.</text>
</comment>
<evidence type="ECO:0000256" key="5">
    <source>
        <dbReference type="ARBA" id="ARBA00001954"/>
    </source>
</evidence>
<keyword evidence="13" id="KW-0464">Manganese</keyword>
<evidence type="ECO:0000256" key="13">
    <source>
        <dbReference type="PIRSR" id="PIRSR001461-2"/>
    </source>
</evidence>
<comment type="catalytic activity">
    <reaction evidence="1 10 11">
        <text>D-ribulose 5-phosphate = D-xylulose 5-phosphate</text>
        <dbReference type="Rhea" id="RHEA:13677"/>
        <dbReference type="ChEBI" id="CHEBI:57737"/>
        <dbReference type="ChEBI" id="CHEBI:58121"/>
        <dbReference type="EC" id="5.1.3.1"/>
    </reaction>
</comment>
<dbReference type="CDD" id="cd00429">
    <property type="entry name" value="RPE"/>
    <property type="match status" value="1"/>
</dbReference>